<dbReference type="EMBL" id="BGPR01088136">
    <property type="protein sequence ID" value="GBM10047.1"/>
    <property type="molecule type" value="Genomic_DNA"/>
</dbReference>
<evidence type="ECO:0008006" key="3">
    <source>
        <dbReference type="Google" id="ProtNLM"/>
    </source>
</evidence>
<dbReference type="PANTHER" id="PTHR47326">
    <property type="entry name" value="TRANSPOSABLE ELEMENT TC3 TRANSPOSASE-LIKE PROTEIN"/>
    <property type="match status" value="1"/>
</dbReference>
<sequence>MGIRKSSCRTRDNPKVKVLCGLLHDRITGPFFFSKVTVRSDNCLHMLKIFAFPQIQDLQPNIILPHWSLEVRKVLDEKFPRRWIGRGGPIPWPPRSPDKTPLNLFLWGYVKNIIYQSPIRDTGELKSRITATIQTVDSALLYSTWLEISYRLDVLHATNSAHIEIVE</sequence>
<dbReference type="GO" id="GO:0003676">
    <property type="term" value="F:nucleic acid binding"/>
    <property type="evidence" value="ECO:0007669"/>
    <property type="project" value="InterPro"/>
</dbReference>
<dbReference type="Proteomes" id="UP000499080">
    <property type="component" value="Unassembled WGS sequence"/>
</dbReference>
<accession>A0A4Y2D1R6</accession>
<keyword evidence="2" id="KW-1185">Reference proteome</keyword>
<proteinExistence type="predicted"/>
<dbReference type="Gene3D" id="3.30.420.10">
    <property type="entry name" value="Ribonuclease H-like superfamily/Ribonuclease H"/>
    <property type="match status" value="1"/>
</dbReference>
<dbReference type="AlphaFoldDB" id="A0A4Y2D1R6"/>
<dbReference type="PANTHER" id="PTHR47326:SF1">
    <property type="entry name" value="HTH PSQ-TYPE DOMAIN-CONTAINING PROTEIN"/>
    <property type="match status" value="1"/>
</dbReference>
<dbReference type="InterPro" id="IPR036397">
    <property type="entry name" value="RNaseH_sf"/>
</dbReference>
<evidence type="ECO:0000313" key="1">
    <source>
        <dbReference type="EMBL" id="GBM10047.1"/>
    </source>
</evidence>
<protein>
    <recommendedName>
        <fullName evidence="3">Transposable element Tc1 transposase</fullName>
    </recommendedName>
</protein>
<reference evidence="1 2" key="1">
    <citation type="journal article" date="2019" name="Sci. Rep.">
        <title>Orb-weaving spider Araneus ventricosus genome elucidates the spidroin gene catalogue.</title>
        <authorList>
            <person name="Kono N."/>
            <person name="Nakamura H."/>
            <person name="Ohtoshi R."/>
            <person name="Moran D.A.P."/>
            <person name="Shinohara A."/>
            <person name="Yoshida Y."/>
            <person name="Fujiwara M."/>
            <person name="Mori M."/>
            <person name="Tomita M."/>
            <person name="Arakawa K."/>
        </authorList>
    </citation>
    <scope>NUCLEOTIDE SEQUENCE [LARGE SCALE GENOMIC DNA]</scope>
</reference>
<comment type="caution">
    <text evidence="1">The sequence shown here is derived from an EMBL/GenBank/DDBJ whole genome shotgun (WGS) entry which is preliminary data.</text>
</comment>
<dbReference type="OrthoDB" id="6436917at2759"/>
<evidence type="ECO:0000313" key="2">
    <source>
        <dbReference type="Proteomes" id="UP000499080"/>
    </source>
</evidence>
<gene>
    <name evidence="1" type="ORF">AVEN_61094_1</name>
</gene>
<organism evidence="1 2">
    <name type="scientific">Araneus ventricosus</name>
    <name type="common">Orbweaver spider</name>
    <name type="synonym">Epeira ventricosa</name>
    <dbReference type="NCBI Taxonomy" id="182803"/>
    <lineage>
        <taxon>Eukaryota</taxon>
        <taxon>Metazoa</taxon>
        <taxon>Ecdysozoa</taxon>
        <taxon>Arthropoda</taxon>
        <taxon>Chelicerata</taxon>
        <taxon>Arachnida</taxon>
        <taxon>Araneae</taxon>
        <taxon>Araneomorphae</taxon>
        <taxon>Entelegynae</taxon>
        <taxon>Araneoidea</taxon>
        <taxon>Araneidae</taxon>
        <taxon>Araneus</taxon>
    </lineage>
</organism>
<name>A0A4Y2D1R6_ARAVE</name>